<organism evidence="2 3">
    <name type="scientific">Araneus ventricosus</name>
    <name type="common">Orbweaver spider</name>
    <name type="synonym">Epeira ventricosa</name>
    <dbReference type="NCBI Taxonomy" id="182803"/>
    <lineage>
        <taxon>Eukaryota</taxon>
        <taxon>Metazoa</taxon>
        <taxon>Ecdysozoa</taxon>
        <taxon>Arthropoda</taxon>
        <taxon>Chelicerata</taxon>
        <taxon>Arachnida</taxon>
        <taxon>Araneae</taxon>
        <taxon>Araneomorphae</taxon>
        <taxon>Entelegynae</taxon>
        <taxon>Araneoidea</taxon>
        <taxon>Araneidae</taxon>
        <taxon>Araneus</taxon>
    </lineage>
</organism>
<proteinExistence type="predicted"/>
<protein>
    <submittedName>
        <fullName evidence="2">Uncharacterized protein</fullName>
    </submittedName>
</protein>
<comment type="caution">
    <text evidence="2">The sequence shown here is derived from an EMBL/GenBank/DDBJ whole genome shotgun (WGS) entry which is preliminary data.</text>
</comment>
<accession>A0A4Y2G2L8</accession>
<dbReference type="AlphaFoldDB" id="A0A4Y2G2L8"/>
<dbReference type="Proteomes" id="UP000499080">
    <property type="component" value="Unassembled WGS sequence"/>
</dbReference>
<reference evidence="2 3" key="1">
    <citation type="journal article" date="2019" name="Sci. Rep.">
        <title>Orb-weaving spider Araneus ventricosus genome elucidates the spidroin gene catalogue.</title>
        <authorList>
            <person name="Kono N."/>
            <person name="Nakamura H."/>
            <person name="Ohtoshi R."/>
            <person name="Moran D.A.P."/>
            <person name="Shinohara A."/>
            <person name="Yoshida Y."/>
            <person name="Fujiwara M."/>
            <person name="Mori M."/>
            <person name="Tomita M."/>
            <person name="Arakawa K."/>
        </authorList>
    </citation>
    <scope>NUCLEOTIDE SEQUENCE [LARGE SCALE GENOMIC DNA]</scope>
</reference>
<name>A0A4Y2G2L8_ARAVE</name>
<gene>
    <name evidence="2" type="ORF">AVEN_211137_1</name>
</gene>
<sequence>MIRNHNQSAAATDSQALWPTHNSPHHERLMRQSPVLPGYDLSAEMGLKSHTIISIPTGEARTCLLKLQLLIRELAVTPGGVNVWKRKLSQMLLFCSNLSAIYIG</sequence>
<keyword evidence="3" id="KW-1185">Reference proteome</keyword>
<evidence type="ECO:0000313" key="2">
    <source>
        <dbReference type="EMBL" id="GBM47517.1"/>
    </source>
</evidence>
<evidence type="ECO:0000256" key="1">
    <source>
        <dbReference type="SAM" id="MobiDB-lite"/>
    </source>
</evidence>
<feature type="region of interest" description="Disordered" evidence="1">
    <location>
        <begin position="1"/>
        <end position="29"/>
    </location>
</feature>
<evidence type="ECO:0000313" key="3">
    <source>
        <dbReference type="Proteomes" id="UP000499080"/>
    </source>
</evidence>
<feature type="compositionally biased region" description="Polar residues" evidence="1">
    <location>
        <begin position="1"/>
        <end position="22"/>
    </location>
</feature>
<dbReference type="EMBL" id="BGPR01001184">
    <property type="protein sequence ID" value="GBM47517.1"/>
    <property type="molecule type" value="Genomic_DNA"/>
</dbReference>